<accession>A0A2P2QNA0</accession>
<protein>
    <submittedName>
        <fullName evidence="1">Uncharacterized protein</fullName>
    </submittedName>
</protein>
<organism evidence="1">
    <name type="scientific">Rhizophora mucronata</name>
    <name type="common">Asiatic mangrove</name>
    <dbReference type="NCBI Taxonomy" id="61149"/>
    <lineage>
        <taxon>Eukaryota</taxon>
        <taxon>Viridiplantae</taxon>
        <taxon>Streptophyta</taxon>
        <taxon>Embryophyta</taxon>
        <taxon>Tracheophyta</taxon>
        <taxon>Spermatophyta</taxon>
        <taxon>Magnoliopsida</taxon>
        <taxon>eudicotyledons</taxon>
        <taxon>Gunneridae</taxon>
        <taxon>Pentapetalae</taxon>
        <taxon>rosids</taxon>
        <taxon>fabids</taxon>
        <taxon>Malpighiales</taxon>
        <taxon>Rhizophoraceae</taxon>
        <taxon>Rhizophora</taxon>
    </lineage>
</organism>
<sequence length="33" mass="4088">MYRSKSYICLQVNIQLSWGRKKKQKSVSEIWIW</sequence>
<proteinExistence type="predicted"/>
<dbReference type="EMBL" id="GGEC01087969">
    <property type="protein sequence ID" value="MBX68453.1"/>
    <property type="molecule type" value="Transcribed_RNA"/>
</dbReference>
<name>A0A2P2QNA0_RHIMU</name>
<evidence type="ECO:0000313" key="1">
    <source>
        <dbReference type="EMBL" id="MBX68453.1"/>
    </source>
</evidence>
<dbReference type="AlphaFoldDB" id="A0A2P2QNA0"/>
<reference evidence="1" key="1">
    <citation type="submission" date="2018-02" db="EMBL/GenBank/DDBJ databases">
        <title>Rhizophora mucronata_Transcriptome.</title>
        <authorList>
            <person name="Meera S.P."/>
            <person name="Sreeshan A."/>
            <person name="Augustine A."/>
        </authorList>
    </citation>
    <scope>NUCLEOTIDE SEQUENCE</scope>
    <source>
        <tissue evidence="1">Leaf</tissue>
    </source>
</reference>